<sequence length="332" mass="37285">MSKGGAQQFHCVQEAEAYRLLGMFVSSPKDFMSEIRFSVGRVILKAINGMDIASSQDPHILIAEETLAQMRLHPYEYAVCQKASGTEKPSFVASLLEQDIPIDIDQDEWADIISWTAGSMYGARGETVHATIVNFVLAMMEHPEVQKKAHDEIDSVARNYFRSVRSANHPPKGVLVQAHLYSGKALMKEVLCWKVALLLGIVHRTTENDDFRGFNIPEGSIVLANAWAIARDPENYDNLLNFVPEHFLSPRALDPENHVFGFGRRVCLGIHFAKNEVWIFIACLLWGLNFSIHIRFSVHCLLTVTLSHDKPNQFSSTYTRVGTNTDSPDPDN</sequence>
<evidence type="ECO:0000256" key="1">
    <source>
        <dbReference type="ARBA" id="ARBA00001971"/>
    </source>
</evidence>
<evidence type="ECO:0000256" key="2">
    <source>
        <dbReference type="ARBA" id="ARBA00004167"/>
    </source>
</evidence>
<comment type="cofactor">
    <cofactor evidence="1 13">
        <name>heme</name>
        <dbReference type="ChEBI" id="CHEBI:30413"/>
    </cofactor>
</comment>
<keyword evidence="10 13" id="KW-0408">Iron</keyword>
<protein>
    <recommendedName>
        <fullName evidence="17">Cytochrome P450</fullName>
    </recommendedName>
</protein>
<comment type="pathway">
    <text evidence="3">Secondary metabolite biosynthesis.</text>
</comment>
<evidence type="ECO:0000256" key="4">
    <source>
        <dbReference type="ARBA" id="ARBA00010617"/>
    </source>
</evidence>
<gene>
    <name evidence="15" type="ORF">PILCRDRAFT_15933</name>
</gene>
<dbReference type="InterPro" id="IPR050364">
    <property type="entry name" value="Cytochrome_P450_fung"/>
</dbReference>
<keyword evidence="11 14" id="KW-0503">Monooxygenase</keyword>
<evidence type="ECO:0000256" key="5">
    <source>
        <dbReference type="ARBA" id="ARBA00022617"/>
    </source>
</evidence>
<name>A0A0C3EY60_PILCF</name>
<evidence type="ECO:0000256" key="12">
    <source>
        <dbReference type="ARBA" id="ARBA00023136"/>
    </source>
</evidence>
<dbReference type="GO" id="GO:0005506">
    <property type="term" value="F:iron ion binding"/>
    <property type="evidence" value="ECO:0007669"/>
    <property type="project" value="InterPro"/>
</dbReference>
<evidence type="ECO:0000313" key="16">
    <source>
        <dbReference type="Proteomes" id="UP000054166"/>
    </source>
</evidence>
<keyword evidence="7 13" id="KW-0479">Metal-binding</keyword>
<reference evidence="16" key="2">
    <citation type="submission" date="2015-01" db="EMBL/GenBank/DDBJ databases">
        <title>Evolutionary Origins and Diversification of the Mycorrhizal Mutualists.</title>
        <authorList>
            <consortium name="DOE Joint Genome Institute"/>
            <consortium name="Mycorrhizal Genomics Consortium"/>
            <person name="Kohler A."/>
            <person name="Kuo A."/>
            <person name="Nagy L.G."/>
            <person name="Floudas D."/>
            <person name="Copeland A."/>
            <person name="Barry K.W."/>
            <person name="Cichocki N."/>
            <person name="Veneault-Fourrey C."/>
            <person name="LaButti K."/>
            <person name="Lindquist E.A."/>
            <person name="Lipzen A."/>
            <person name="Lundell T."/>
            <person name="Morin E."/>
            <person name="Murat C."/>
            <person name="Riley R."/>
            <person name="Ohm R."/>
            <person name="Sun H."/>
            <person name="Tunlid A."/>
            <person name="Henrissat B."/>
            <person name="Grigoriev I.V."/>
            <person name="Hibbett D.S."/>
            <person name="Martin F."/>
        </authorList>
    </citation>
    <scope>NUCLEOTIDE SEQUENCE [LARGE SCALE GENOMIC DNA]</scope>
    <source>
        <strain evidence="16">F 1598</strain>
    </source>
</reference>
<dbReference type="OrthoDB" id="2789670at2759"/>
<keyword evidence="8" id="KW-1133">Transmembrane helix</keyword>
<dbReference type="GO" id="GO:0020037">
    <property type="term" value="F:heme binding"/>
    <property type="evidence" value="ECO:0007669"/>
    <property type="project" value="InterPro"/>
</dbReference>
<dbReference type="InterPro" id="IPR036396">
    <property type="entry name" value="Cyt_P450_sf"/>
</dbReference>
<dbReference type="HOGENOM" id="CLU_837063_0_0_1"/>
<dbReference type="PANTHER" id="PTHR46300">
    <property type="entry name" value="P450, PUTATIVE (EUROFUNG)-RELATED-RELATED"/>
    <property type="match status" value="1"/>
</dbReference>
<evidence type="ECO:0000256" key="7">
    <source>
        <dbReference type="ARBA" id="ARBA00022723"/>
    </source>
</evidence>
<evidence type="ECO:0000256" key="8">
    <source>
        <dbReference type="ARBA" id="ARBA00022989"/>
    </source>
</evidence>
<keyword evidence="9 14" id="KW-0560">Oxidoreductase</keyword>
<reference evidence="15 16" key="1">
    <citation type="submission" date="2014-04" db="EMBL/GenBank/DDBJ databases">
        <authorList>
            <consortium name="DOE Joint Genome Institute"/>
            <person name="Kuo A."/>
            <person name="Tarkka M."/>
            <person name="Buscot F."/>
            <person name="Kohler A."/>
            <person name="Nagy L.G."/>
            <person name="Floudas D."/>
            <person name="Copeland A."/>
            <person name="Barry K.W."/>
            <person name="Cichocki N."/>
            <person name="Veneault-Fourrey C."/>
            <person name="LaButti K."/>
            <person name="Lindquist E.A."/>
            <person name="Lipzen A."/>
            <person name="Lundell T."/>
            <person name="Morin E."/>
            <person name="Murat C."/>
            <person name="Sun H."/>
            <person name="Tunlid A."/>
            <person name="Henrissat B."/>
            <person name="Grigoriev I.V."/>
            <person name="Hibbett D.S."/>
            <person name="Martin F."/>
            <person name="Nordberg H.P."/>
            <person name="Cantor M.N."/>
            <person name="Hua S.X."/>
        </authorList>
    </citation>
    <scope>NUCLEOTIDE SEQUENCE [LARGE SCALE GENOMIC DNA]</scope>
    <source>
        <strain evidence="15 16">F 1598</strain>
    </source>
</reference>
<dbReference type="Proteomes" id="UP000054166">
    <property type="component" value="Unassembled WGS sequence"/>
</dbReference>
<evidence type="ECO:0000256" key="11">
    <source>
        <dbReference type="ARBA" id="ARBA00023033"/>
    </source>
</evidence>
<feature type="binding site" description="axial binding residue" evidence="13">
    <location>
        <position position="267"/>
    </location>
    <ligand>
        <name>heme</name>
        <dbReference type="ChEBI" id="CHEBI:30413"/>
    </ligand>
    <ligandPart>
        <name>Fe</name>
        <dbReference type="ChEBI" id="CHEBI:18248"/>
    </ligandPart>
</feature>
<dbReference type="Gene3D" id="1.10.630.10">
    <property type="entry name" value="Cytochrome P450"/>
    <property type="match status" value="1"/>
</dbReference>
<accession>A0A0C3EY60</accession>
<dbReference type="SUPFAM" id="SSF48264">
    <property type="entry name" value="Cytochrome P450"/>
    <property type="match status" value="1"/>
</dbReference>
<dbReference type="GO" id="GO:0016020">
    <property type="term" value="C:membrane"/>
    <property type="evidence" value="ECO:0007669"/>
    <property type="project" value="UniProtKB-SubCell"/>
</dbReference>
<dbReference type="InParanoid" id="A0A0C3EY60"/>
<dbReference type="GO" id="GO:0016705">
    <property type="term" value="F:oxidoreductase activity, acting on paired donors, with incorporation or reduction of molecular oxygen"/>
    <property type="evidence" value="ECO:0007669"/>
    <property type="project" value="InterPro"/>
</dbReference>
<dbReference type="InterPro" id="IPR001128">
    <property type="entry name" value="Cyt_P450"/>
</dbReference>
<dbReference type="Pfam" id="PF00067">
    <property type="entry name" value="p450"/>
    <property type="match status" value="1"/>
</dbReference>
<evidence type="ECO:0000256" key="9">
    <source>
        <dbReference type="ARBA" id="ARBA00023002"/>
    </source>
</evidence>
<evidence type="ECO:0000256" key="10">
    <source>
        <dbReference type="ARBA" id="ARBA00023004"/>
    </source>
</evidence>
<proteinExistence type="inferred from homology"/>
<comment type="subcellular location">
    <subcellularLocation>
        <location evidence="2">Membrane</location>
        <topology evidence="2">Single-pass membrane protein</topology>
    </subcellularLocation>
</comment>
<keyword evidence="16" id="KW-1185">Reference proteome</keyword>
<dbReference type="PANTHER" id="PTHR46300:SF2">
    <property type="entry name" value="CYTOCHROME P450 MONOOXYGENASE ALNH-RELATED"/>
    <property type="match status" value="1"/>
</dbReference>
<comment type="similarity">
    <text evidence="4 14">Belongs to the cytochrome P450 family.</text>
</comment>
<dbReference type="PROSITE" id="PS00086">
    <property type="entry name" value="CYTOCHROME_P450"/>
    <property type="match status" value="1"/>
</dbReference>
<dbReference type="InterPro" id="IPR017972">
    <property type="entry name" value="Cyt_P450_CS"/>
</dbReference>
<evidence type="ECO:0000256" key="14">
    <source>
        <dbReference type="RuleBase" id="RU000461"/>
    </source>
</evidence>
<keyword evidence="5 13" id="KW-0349">Heme</keyword>
<dbReference type="GO" id="GO:0004497">
    <property type="term" value="F:monooxygenase activity"/>
    <property type="evidence" value="ECO:0007669"/>
    <property type="project" value="UniProtKB-KW"/>
</dbReference>
<dbReference type="InterPro" id="IPR002401">
    <property type="entry name" value="Cyt_P450_E_grp-I"/>
</dbReference>
<keyword evidence="12" id="KW-0472">Membrane</keyword>
<evidence type="ECO:0000313" key="15">
    <source>
        <dbReference type="EMBL" id="KIM72651.1"/>
    </source>
</evidence>
<dbReference type="PRINTS" id="PR00463">
    <property type="entry name" value="EP450I"/>
</dbReference>
<evidence type="ECO:0000256" key="13">
    <source>
        <dbReference type="PIRSR" id="PIRSR602401-1"/>
    </source>
</evidence>
<dbReference type="AlphaFoldDB" id="A0A0C3EY60"/>
<organism evidence="15 16">
    <name type="scientific">Piloderma croceum (strain F 1598)</name>
    <dbReference type="NCBI Taxonomy" id="765440"/>
    <lineage>
        <taxon>Eukaryota</taxon>
        <taxon>Fungi</taxon>
        <taxon>Dikarya</taxon>
        <taxon>Basidiomycota</taxon>
        <taxon>Agaricomycotina</taxon>
        <taxon>Agaricomycetes</taxon>
        <taxon>Agaricomycetidae</taxon>
        <taxon>Atheliales</taxon>
        <taxon>Atheliaceae</taxon>
        <taxon>Piloderma</taxon>
    </lineage>
</organism>
<keyword evidence="6" id="KW-0812">Transmembrane</keyword>
<evidence type="ECO:0008006" key="17">
    <source>
        <dbReference type="Google" id="ProtNLM"/>
    </source>
</evidence>
<evidence type="ECO:0000256" key="6">
    <source>
        <dbReference type="ARBA" id="ARBA00022692"/>
    </source>
</evidence>
<dbReference type="STRING" id="765440.A0A0C3EY60"/>
<dbReference type="EMBL" id="KN833115">
    <property type="protein sequence ID" value="KIM72651.1"/>
    <property type="molecule type" value="Genomic_DNA"/>
</dbReference>
<evidence type="ECO:0000256" key="3">
    <source>
        <dbReference type="ARBA" id="ARBA00005179"/>
    </source>
</evidence>
<dbReference type="PRINTS" id="PR00385">
    <property type="entry name" value="P450"/>
</dbReference>